<dbReference type="EMBL" id="AFPU01000001">
    <property type="protein sequence ID" value="EGP92947.1"/>
    <property type="molecule type" value="Genomic_DNA"/>
</dbReference>
<organism evidence="1 2">
    <name type="scientific">Nitrosarchaeum koreense MY1</name>
    <dbReference type="NCBI Taxonomy" id="1001994"/>
    <lineage>
        <taxon>Archaea</taxon>
        <taxon>Nitrososphaerota</taxon>
        <taxon>Nitrososphaeria</taxon>
        <taxon>Nitrosopumilales</taxon>
        <taxon>Nitrosopumilaceae</taxon>
        <taxon>Nitrosarchaeum</taxon>
    </lineage>
</organism>
<evidence type="ECO:0000313" key="2">
    <source>
        <dbReference type="Proteomes" id="UP000004440"/>
    </source>
</evidence>
<reference evidence="1 2" key="1">
    <citation type="journal article" date="2011" name="J. Bacteriol.">
        <title>Genome Sequence of an Ammonia-Oxidizing Soil Archaeon, "Candidatus Nitrosoarchaeum koreensis" MY1.</title>
        <authorList>
            <person name="Kim B.K."/>
            <person name="Jung M.Y."/>
            <person name="Yu D.S."/>
            <person name="Park S.J."/>
            <person name="Oh T.K."/>
            <person name="Rhee S.K."/>
            <person name="Kim J.F."/>
        </authorList>
    </citation>
    <scope>NUCLEOTIDE SEQUENCE [LARGE SCALE GENOMIC DNA]</scope>
    <source>
        <strain evidence="1 2">MY1</strain>
    </source>
</reference>
<sequence>MGKSIKERIKESVSDVEKDIVDISKEQRRGIKKEYKDIEKIRHHKEFIYYKTDALAIVSRKLGGFDEFLKIVDELTREGYRMMNSEDVKNILANFGISVPGQNRGILYYFQNKKYIN</sequence>
<dbReference type="AlphaFoldDB" id="F9CYX9"/>
<proteinExistence type="predicted"/>
<name>F9CYX9_9ARCH</name>
<dbReference type="RefSeq" id="WP_007549564.1">
    <property type="nucleotide sequence ID" value="NZ_AFPU01000001.1"/>
</dbReference>
<evidence type="ECO:0000313" key="1">
    <source>
        <dbReference type="EMBL" id="EGP92947.1"/>
    </source>
</evidence>
<protein>
    <submittedName>
        <fullName evidence="1">Uncharacterized protein</fullName>
    </submittedName>
</protein>
<accession>F9CYX9</accession>
<gene>
    <name evidence="1" type="ORF">MY1_0164</name>
</gene>
<keyword evidence="2" id="KW-1185">Reference proteome</keyword>
<comment type="caution">
    <text evidence="1">The sequence shown here is derived from an EMBL/GenBank/DDBJ whole genome shotgun (WGS) entry which is preliminary data.</text>
</comment>
<dbReference type="Proteomes" id="UP000004440">
    <property type="component" value="Unassembled WGS sequence"/>
</dbReference>